<reference evidence="2 3" key="1">
    <citation type="submission" date="2021-01" db="EMBL/GenBank/DDBJ databases">
        <title>Sequencing the genomes of 1000 actinobacteria strains.</title>
        <authorList>
            <person name="Klenk H.-P."/>
        </authorList>
    </citation>
    <scope>NUCLEOTIDE SEQUENCE [LARGE SCALE GENOMIC DNA]</scope>
    <source>
        <strain evidence="2 3">DSM 13657</strain>
    </source>
</reference>
<evidence type="ECO:0000313" key="2">
    <source>
        <dbReference type="EMBL" id="MBM7816542.1"/>
    </source>
</evidence>
<organism evidence="2 3">
    <name type="scientific">Brevibacterium paucivorans</name>
    <dbReference type="NCBI Taxonomy" id="170994"/>
    <lineage>
        <taxon>Bacteria</taxon>
        <taxon>Bacillati</taxon>
        <taxon>Actinomycetota</taxon>
        <taxon>Actinomycetes</taxon>
        <taxon>Micrococcales</taxon>
        <taxon>Brevibacteriaceae</taxon>
        <taxon>Brevibacterium</taxon>
    </lineage>
</organism>
<protein>
    <submittedName>
        <fullName evidence="2">Uncharacterized protein</fullName>
    </submittedName>
</protein>
<evidence type="ECO:0000256" key="1">
    <source>
        <dbReference type="SAM" id="Phobius"/>
    </source>
</evidence>
<name>A0ABS2SJV5_9MICO</name>
<keyword evidence="3" id="KW-1185">Reference proteome</keyword>
<feature type="transmembrane region" description="Helical" evidence="1">
    <location>
        <begin position="89"/>
        <end position="109"/>
    </location>
</feature>
<keyword evidence="1" id="KW-0472">Membrane</keyword>
<keyword evidence="1" id="KW-1133">Transmembrane helix</keyword>
<dbReference type="RefSeq" id="WP_204515299.1">
    <property type="nucleotide sequence ID" value="NZ_JAFBCP010000001.1"/>
</dbReference>
<comment type="caution">
    <text evidence="2">The sequence shown here is derived from an EMBL/GenBank/DDBJ whole genome shotgun (WGS) entry which is preliminary data.</text>
</comment>
<feature type="transmembrane region" description="Helical" evidence="1">
    <location>
        <begin position="48"/>
        <end position="69"/>
    </location>
</feature>
<keyword evidence="1" id="KW-0812">Transmembrane</keyword>
<gene>
    <name evidence="2" type="ORF">JOE56_001236</name>
</gene>
<sequence length="205" mass="22112">MALTSLTVLQANKQSDKKAFLRIVPEGEDPFVLPHEDAFRAVQLPKGLVVGPLLAISLGIVALVVVLSWDGISQSFGDDSLTVTQRVLPLLPVVLAVVVTALLTVLVLVRKPSDQASKKNFFEVYRTAGPSIQPVPARAVKVWTNVAEGSLLIYAVLLQLPGGQLLVRHTTGGAQPFEAPTQDATFYVWELPDGWKVVQVAKRTA</sequence>
<accession>A0ABS2SJV5</accession>
<proteinExistence type="predicted"/>
<evidence type="ECO:0000313" key="3">
    <source>
        <dbReference type="Proteomes" id="UP000809290"/>
    </source>
</evidence>
<dbReference type="Proteomes" id="UP000809290">
    <property type="component" value="Unassembled WGS sequence"/>
</dbReference>
<dbReference type="EMBL" id="JAFBCP010000001">
    <property type="protein sequence ID" value="MBM7816542.1"/>
    <property type="molecule type" value="Genomic_DNA"/>
</dbReference>